<dbReference type="NCBIfam" id="NF006694">
    <property type="entry name" value="PRK09243.1-1"/>
    <property type="match status" value="1"/>
</dbReference>
<dbReference type="Pfam" id="PF04095">
    <property type="entry name" value="NAPRTase"/>
    <property type="match status" value="1"/>
</dbReference>
<dbReference type="InterPro" id="IPR041525">
    <property type="entry name" value="N/Namide_PRibTrfase"/>
</dbReference>
<proteinExistence type="inferred from homology"/>
<dbReference type="Pfam" id="PF17956">
    <property type="entry name" value="NAPRTase_C"/>
    <property type="match status" value="1"/>
</dbReference>
<dbReference type="NCBIfam" id="TIGR01513">
    <property type="entry name" value="NAPRTase_put"/>
    <property type="match status" value="1"/>
</dbReference>
<dbReference type="InterPro" id="IPR036068">
    <property type="entry name" value="Nicotinate_pribotase-like_C"/>
</dbReference>
<evidence type="ECO:0000256" key="9">
    <source>
        <dbReference type="RuleBase" id="RU365100"/>
    </source>
</evidence>
<keyword evidence="4" id="KW-0597">Phosphoprotein</keyword>
<sequence length="491" mass="55811">MSTEHLTLHTDKYQINMMYAHWYHGTLNRKAVFEAYFRKLPFGNGYAVFAGLERIVRYLQELHFNEADIAYLASQEEGYDPAFLEELRRFRFTGNLWCVPEGTVVFPNEPLLRVEATVFEAQLIETALLNFLNFQTLIATKASRIRQVAPHDVLMEFGSRRAQEADAAIWGARAAYIAGFDATSNLRAGQMFGIPTKGTHAHAWVQVHDSEEQAFERYASALPHQVTLLVDTYDTLASGVTHAIEVAKALEKQGRRMQAIRLDSGDLAYLSKAARRMLDEAGLSYVKIVASNDLDENIILDLKAQGARIDSWGIGTQLITAADNPSLGGVYKLVARERIGGDSRGYEPVIKISGNPEKVTTPGIKDVYRIINRKTGWAEADYVALEEETEIGQDGVLELFDPVHPYLRKRVEDFEAVKLLQPVFRDGRLARELPGLDEIREYHRSQLALLRQEYLRKLHPEIYLVTPSPRTWRLKMDMIRRHLGHTGEWRP</sequence>
<comment type="function">
    <text evidence="9">Catalyzes the first step in the biosynthesis of NAD from nicotinic acid, the ATP-dependent synthesis of beta-nicotinate D-ribonucleotide from nicotinate and 5-phospho-D-ribose 1-phosphate.</text>
</comment>
<dbReference type="NCBIfam" id="NF009131">
    <property type="entry name" value="PRK12484.1"/>
    <property type="match status" value="1"/>
</dbReference>
<dbReference type="Proteomes" id="UP001596528">
    <property type="component" value="Unassembled WGS sequence"/>
</dbReference>
<dbReference type="EC" id="6.3.4.21" evidence="3 9"/>
<keyword evidence="13" id="KW-0328">Glycosyltransferase</keyword>
<evidence type="ECO:0000259" key="12">
    <source>
        <dbReference type="Pfam" id="PF17956"/>
    </source>
</evidence>
<comment type="pathway">
    <text evidence="1 9">Cofactor biosynthesis; NAD(+) biosynthesis; nicotinate D-ribonucleotide from nicotinate: step 1/1.</text>
</comment>
<dbReference type="PANTHER" id="PTHR11098:SF1">
    <property type="entry name" value="NICOTINATE PHOSPHORIBOSYLTRANSFERASE"/>
    <property type="match status" value="1"/>
</dbReference>
<dbReference type="SUPFAM" id="SSF54675">
    <property type="entry name" value="Nicotinate/Quinolinate PRTase N-terminal domain-like"/>
    <property type="match status" value="1"/>
</dbReference>
<dbReference type="CDD" id="cd01570">
    <property type="entry name" value="NAPRTase_A"/>
    <property type="match status" value="1"/>
</dbReference>
<comment type="PTM">
    <text evidence="9">Transiently phosphorylated on a His residue during the reaction cycle. Phosphorylation strongly increases the affinity for substrates and increases the rate of nicotinate D-ribonucleotide production. Dephosphorylation regenerates the low-affinity form of the enzyme, leading to product release.</text>
</comment>
<dbReference type="InterPro" id="IPR013785">
    <property type="entry name" value="Aldolase_TIM"/>
</dbReference>
<dbReference type="GO" id="GO:0016757">
    <property type="term" value="F:glycosyltransferase activity"/>
    <property type="evidence" value="ECO:0007669"/>
    <property type="project" value="UniProtKB-KW"/>
</dbReference>
<comment type="caution">
    <text evidence="13">The sequence shown here is derived from an EMBL/GenBank/DDBJ whole genome shotgun (WGS) entry which is preliminary data.</text>
</comment>
<dbReference type="PIRSF" id="PIRSF000484">
    <property type="entry name" value="NAPRT"/>
    <property type="match status" value="1"/>
</dbReference>
<dbReference type="InterPro" id="IPR007229">
    <property type="entry name" value="Nic_PRibTrfase-Fam"/>
</dbReference>
<dbReference type="Gene3D" id="3.20.20.70">
    <property type="entry name" value="Aldolase class I"/>
    <property type="match status" value="1"/>
</dbReference>
<evidence type="ECO:0000256" key="4">
    <source>
        <dbReference type="ARBA" id="ARBA00022553"/>
    </source>
</evidence>
<evidence type="ECO:0000259" key="11">
    <source>
        <dbReference type="Pfam" id="PF17767"/>
    </source>
</evidence>
<dbReference type="InterPro" id="IPR006405">
    <property type="entry name" value="Nic_PRibTrfase_pncB"/>
</dbReference>
<keyword evidence="5 9" id="KW-0436">Ligase</keyword>
<feature type="domain" description="Nicotinate phosphoribosyltransferase N-terminal" evidence="11">
    <location>
        <begin position="8"/>
        <end position="133"/>
    </location>
</feature>
<gene>
    <name evidence="13" type="ORF">ACFQWB_00900</name>
</gene>
<protein>
    <recommendedName>
        <fullName evidence="3 9">Nicotinate phosphoribosyltransferase</fullName>
        <ecNumber evidence="3 9">6.3.4.21</ecNumber>
    </recommendedName>
</protein>
<dbReference type="SUPFAM" id="SSF51690">
    <property type="entry name" value="Nicotinate/Quinolinate PRTase C-terminal domain-like"/>
    <property type="match status" value="1"/>
</dbReference>
<dbReference type="PANTHER" id="PTHR11098">
    <property type="entry name" value="NICOTINATE PHOSPHORIBOSYLTRANSFERASE"/>
    <property type="match status" value="1"/>
</dbReference>
<dbReference type="InterPro" id="IPR041619">
    <property type="entry name" value="NAPRTase_C"/>
</dbReference>
<name>A0ABW2UZT5_9BACL</name>
<evidence type="ECO:0000259" key="10">
    <source>
        <dbReference type="Pfam" id="PF04095"/>
    </source>
</evidence>
<feature type="domain" description="Nicotinate phosphoribosyltransferase C-terminal" evidence="12">
    <location>
        <begin position="365"/>
        <end position="475"/>
    </location>
</feature>
<evidence type="ECO:0000256" key="2">
    <source>
        <dbReference type="ARBA" id="ARBA00010897"/>
    </source>
</evidence>
<evidence type="ECO:0000313" key="13">
    <source>
        <dbReference type="EMBL" id="MFC7748503.1"/>
    </source>
</evidence>
<evidence type="ECO:0000313" key="14">
    <source>
        <dbReference type="Proteomes" id="UP001596528"/>
    </source>
</evidence>
<dbReference type="GO" id="GO:0004516">
    <property type="term" value="F:nicotinate phosphoribosyltransferase activity"/>
    <property type="evidence" value="ECO:0007669"/>
    <property type="project" value="UniProtKB-EC"/>
</dbReference>
<evidence type="ECO:0000256" key="8">
    <source>
        <dbReference type="ARBA" id="ARBA00048668"/>
    </source>
</evidence>
<evidence type="ECO:0000256" key="1">
    <source>
        <dbReference type="ARBA" id="ARBA00004952"/>
    </source>
</evidence>
<evidence type="ECO:0000256" key="6">
    <source>
        <dbReference type="ARBA" id="ARBA00022642"/>
    </source>
</evidence>
<organism evidence="13 14">
    <name type="scientific">Paenibacillus thermoaerophilus</name>
    <dbReference type="NCBI Taxonomy" id="1215385"/>
    <lineage>
        <taxon>Bacteria</taxon>
        <taxon>Bacillati</taxon>
        <taxon>Bacillota</taxon>
        <taxon>Bacilli</taxon>
        <taxon>Bacillales</taxon>
        <taxon>Paenibacillaceae</taxon>
        <taxon>Paenibacillus</taxon>
    </lineage>
</organism>
<reference evidence="14" key="1">
    <citation type="journal article" date="2019" name="Int. J. Syst. Evol. Microbiol.">
        <title>The Global Catalogue of Microorganisms (GCM) 10K type strain sequencing project: providing services to taxonomists for standard genome sequencing and annotation.</title>
        <authorList>
            <consortium name="The Broad Institute Genomics Platform"/>
            <consortium name="The Broad Institute Genome Sequencing Center for Infectious Disease"/>
            <person name="Wu L."/>
            <person name="Ma J."/>
        </authorList>
    </citation>
    <scope>NUCLEOTIDE SEQUENCE [LARGE SCALE GENOMIC DNA]</scope>
    <source>
        <strain evidence="14">JCM 18657</strain>
    </source>
</reference>
<dbReference type="RefSeq" id="WP_138789038.1">
    <property type="nucleotide sequence ID" value="NZ_JBHTGQ010000002.1"/>
</dbReference>
<dbReference type="Pfam" id="PF17767">
    <property type="entry name" value="NAPRTase_N"/>
    <property type="match status" value="1"/>
</dbReference>
<comment type="similarity">
    <text evidence="2 9">Belongs to the NAPRTase family.</text>
</comment>
<dbReference type="NCBIfam" id="NF006695">
    <property type="entry name" value="PRK09243.1-2"/>
    <property type="match status" value="1"/>
</dbReference>
<accession>A0ABW2UZT5</accession>
<evidence type="ECO:0000256" key="7">
    <source>
        <dbReference type="ARBA" id="ARBA00022679"/>
    </source>
</evidence>
<evidence type="ECO:0000256" key="5">
    <source>
        <dbReference type="ARBA" id="ARBA00022598"/>
    </source>
</evidence>
<keyword evidence="6 9" id="KW-0662">Pyridine nucleotide biosynthesis</keyword>
<keyword evidence="14" id="KW-1185">Reference proteome</keyword>
<evidence type="ECO:0000256" key="3">
    <source>
        <dbReference type="ARBA" id="ARBA00013236"/>
    </source>
</evidence>
<feature type="domain" description="Nicotinate/nicotinamide phosphoribosyltransferase" evidence="10">
    <location>
        <begin position="154"/>
        <end position="360"/>
    </location>
</feature>
<dbReference type="Gene3D" id="3.20.140.10">
    <property type="entry name" value="nicotinate phosphoribosyltransferase"/>
    <property type="match status" value="1"/>
</dbReference>
<comment type="catalytic activity">
    <reaction evidence="8 9">
        <text>5-phospho-alpha-D-ribose 1-diphosphate + nicotinate + ATP + H2O = nicotinate beta-D-ribonucleotide + ADP + phosphate + diphosphate</text>
        <dbReference type="Rhea" id="RHEA:36163"/>
        <dbReference type="ChEBI" id="CHEBI:15377"/>
        <dbReference type="ChEBI" id="CHEBI:30616"/>
        <dbReference type="ChEBI" id="CHEBI:32544"/>
        <dbReference type="ChEBI" id="CHEBI:33019"/>
        <dbReference type="ChEBI" id="CHEBI:43474"/>
        <dbReference type="ChEBI" id="CHEBI:57502"/>
        <dbReference type="ChEBI" id="CHEBI:58017"/>
        <dbReference type="ChEBI" id="CHEBI:456216"/>
        <dbReference type="EC" id="6.3.4.21"/>
    </reaction>
</comment>
<dbReference type="InterPro" id="IPR040727">
    <property type="entry name" value="NAPRTase_N"/>
</dbReference>
<dbReference type="EMBL" id="JBHTGQ010000002">
    <property type="protein sequence ID" value="MFC7748503.1"/>
    <property type="molecule type" value="Genomic_DNA"/>
</dbReference>
<keyword evidence="7 9" id="KW-0808">Transferase</keyword>